<sequence>MTDTASEDALACPPMDLGDRASLVLSPTCIRQGFQVVDSHLPASPPLGSDRTEFIAGGNGGMKGVHSARQGVGCECE</sequence>
<protein>
    <submittedName>
        <fullName evidence="1">Uncharacterized protein</fullName>
    </submittedName>
</protein>
<gene>
    <name evidence="1" type="ORF">GJ744_003050</name>
</gene>
<comment type="caution">
    <text evidence="1">The sequence shown here is derived from an EMBL/GenBank/DDBJ whole genome shotgun (WGS) entry which is preliminary data.</text>
</comment>
<evidence type="ECO:0000313" key="1">
    <source>
        <dbReference type="EMBL" id="KAF7503853.1"/>
    </source>
</evidence>
<evidence type="ECO:0000313" key="2">
    <source>
        <dbReference type="Proteomes" id="UP000606974"/>
    </source>
</evidence>
<proteinExistence type="predicted"/>
<dbReference type="EMBL" id="JAACFV010000158">
    <property type="protein sequence ID" value="KAF7503853.1"/>
    <property type="molecule type" value="Genomic_DNA"/>
</dbReference>
<reference evidence="1" key="1">
    <citation type="submission" date="2020-02" db="EMBL/GenBank/DDBJ databases">
        <authorList>
            <person name="Palmer J.M."/>
        </authorList>
    </citation>
    <scope>NUCLEOTIDE SEQUENCE</scope>
    <source>
        <strain evidence="1">EPUS1.4</strain>
        <tissue evidence="1">Thallus</tissue>
    </source>
</reference>
<dbReference type="Proteomes" id="UP000606974">
    <property type="component" value="Unassembled WGS sequence"/>
</dbReference>
<dbReference type="AlphaFoldDB" id="A0A8H7A795"/>
<keyword evidence="2" id="KW-1185">Reference proteome</keyword>
<organism evidence="1 2">
    <name type="scientific">Endocarpon pusillum</name>
    <dbReference type="NCBI Taxonomy" id="364733"/>
    <lineage>
        <taxon>Eukaryota</taxon>
        <taxon>Fungi</taxon>
        <taxon>Dikarya</taxon>
        <taxon>Ascomycota</taxon>
        <taxon>Pezizomycotina</taxon>
        <taxon>Eurotiomycetes</taxon>
        <taxon>Chaetothyriomycetidae</taxon>
        <taxon>Verrucariales</taxon>
        <taxon>Verrucariaceae</taxon>
        <taxon>Endocarpon</taxon>
    </lineage>
</organism>
<name>A0A8H7A795_9EURO</name>
<accession>A0A8H7A795</accession>